<dbReference type="UniPathway" id="UPA00121">
    <property type="reaction ID" value="UER00345"/>
</dbReference>
<keyword evidence="3 8" id="KW-0028">Amino-acid biosynthesis</keyword>
<comment type="pathway">
    <text evidence="1 8">Amino-acid biosynthesis; L-phenylalanine biosynthesis; phenylpyruvate from prephenate: step 1/1.</text>
</comment>
<dbReference type="PANTHER" id="PTHR21022">
    <property type="entry name" value="PREPHENATE DEHYDRATASE P PROTEIN"/>
    <property type="match status" value="1"/>
</dbReference>
<dbReference type="Gene3D" id="3.40.190.10">
    <property type="entry name" value="Periplasmic binding protein-like II"/>
    <property type="match status" value="2"/>
</dbReference>
<dbReference type="CDD" id="cd04905">
    <property type="entry name" value="ACT_CM-PDT"/>
    <property type="match status" value="1"/>
</dbReference>
<reference evidence="11 12" key="1">
    <citation type="submission" date="2017-09" db="EMBL/GenBank/DDBJ databases">
        <title>Depth-based differentiation of microbial function through sediment-hosted aquifers and enrichment of novel symbionts in the deep terrestrial subsurface.</title>
        <authorList>
            <person name="Probst A.J."/>
            <person name="Ladd B."/>
            <person name="Jarett J.K."/>
            <person name="Geller-Mcgrath D.E."/>
            <person name="Sieber C.M."/>
            <person name="Emerson J.B."/>
            <person name="Anantharaman K."/>
            <person name="Thomas B.C."/>
            <person name="Malmstrom R."/>
            <person name="Stieglmeier M."/>
            <person name="Klingl A."/>
            <person name="Woyke T."/>
            <person name="Ryan C.M."/>
            <person name="Banfield J.F."/>
        </authorList>
    </citation>
    <scope>NUCLEOTIDE SEQUENCE [LARGE SCALE GENOMIC DNA]</scope>
    <source>
        <strain evidence="11">CG11_big_fil_rev_8_21_14_0_20_35_14</strain>
    </source>
</reference>
<evidence type="ECO:0000313" key="11">
    <source>
        <dbReference type="EMBL" id="PIQ72180.1"/>
    </source>
</evidence>
<protein>
    <recommendedName>
        <fullName evidence="2 8">Prephenate dehydratase</fullName>
        <shortName evidence="8">PDT</shortName>
        <ecNumber evidence="2 8">4.2.1.51</ecNumber>
    </recommendedName>
</protein>
<dbReference type="Gene3D" id="3.30.70.260">
    <property type="match status" value="1"/>
</dbReference>
<dbReference type="EMBL" id="PCVL01000067">
    <property type="protein sequence ID" value="PIQ72180.1"/>
    <property type="molecule type" value="Genomic_DNA"/>
</dbReference>
<evidence type="ECO:0000256" key="2">
    <source>
        <dbReference type="ARBA" id="ARBA00013147"/>
    </source>
</evidence>
<dbReference type="SUPFAM" id="SSF55021">
    <property type="entry name" value="ACT-like"/>
    <property type="match status" value="1"/>
</dbReference>
<feature type="domain" description="ACT" evidence="10">
    <location>
        <begin position="193"/>
        <end position="274"/>
    </location>
</feature>
<keyword evidence="5 8" id="KW-0584">Phenylalanine biosynthesis</keyword>
<organism evidence="11 12">
    <name type="scientific">Candidatus Roizmanbacteria bacterium CG11_big_fil_rev_8_21_14_0_20_35_14</name>
    <dbReference type="NCBI Taxonomy" id="1974855"/>
    <lineage>
        <taxon>Bacteria</taxon>
        <taxon>Candidatus Roizmaniibacteriota</taxon>
    </lineage>
</organism>
<evidence type="ECO:0000256" key="4">
    <source>
        <dbReference type="ARBA" id="ARBA00023141"/>
    </source>
</evidence>
<keyword evidence="4 8" id="KW-0057">Aromatic amino acid biosynthesis</keyword>
<evidence type="ECO:0000256" key="5">
    <source>
        <dbReference type="ARBA" id="ARBA00023222"/>
    </source>
</evidence>
<evidence type="ECO:0000259" key="9">
    <source>
        <dbReference type="PROSITE" id="PS51171"/>
    </source>
</evidence>
<dbReference type="CDD" id="cd13631">
    <property type="entry name" value="PBP2_Ct-PDT_like"/>
    <property type="match status" value="1"/>
</dbReference>
<dbReference type="GO" id="GO:0009094">
    <property type="term" value="P:L-phenylalanine biosynthetic process"/>
    <property type="evidence" value="ECO:0007669"/>
    <property type="project" value="UniProtKB-UniPathway"/>
</dbReference>
<dbReference type="AlphaFoldDB" id="A0A2H0KLN8"/>
<dbReference type="InterPro" id="IPR001086">
    <property type="entry name" value="Preph_deHydtase"/>
</dbReference>
<evidence type="ECO:0000256" key="6">
    <source>
        <dbReference type="ARBA" id="ARBA00023239"/>
    </source>
</evidence>
<name>A0A2H0KLN8_9BACT</name>
<dbReference type="Pfam" id="PF00800">
    <property type="entry name" value="PDT"/>
    <property type="match status" value="1"/>
</dbReference>
<dbReference type="EC" id="4.2.1.51" evidence="2 8"/>
<evidence type="ECO:0000256" key="3">
    <source>
        <dbReference type="ARBA" id="ARBA00022605"/>
    </source>
</evidence>
<dbReference type="PROSITE" id="PS51671">
    <property type="entry name" value="ACT"/>
    <property type="match status" value="1"/>
</dbReference>
<evidence type="ECO:0000256" key="7">
    <source>
        <dbReference type="ARBA" id="ARBA00047848"/>
    </source>
</evidence>
<dbReference type="GO" id="GO:0004664">
    <property type="term" value="F:prephenate dehydratase activity"/>
    <property type="evidence" value="ECO:0007669"/>
    <property type="project" value="UniProtKB-UniRule"/>
</dbReference>
<dbReference type="InterPro" id="IPR045865">
    <property type="entry name" value="ACT-like_dom_sf"/>
</dbReference>
<comment type="caution">
    <text evidence="11">The sequence shown here is derived from an EMBL/GenBank/DDBJ whole genome shotgun (WGS) entry which is preliminary data.</text>
</comment>
<dbReference type="PANTHER" id="PTHR21022:SF19">
    <property type="entry name" value="PREPHENATE DEHYDRATASE-RELATED"/>
    <property type="match status" value="1"/>
</dbReference>
<dbReference type="GO" id="GO:0005737">
    <property type="term" value="C:cytoplasm"/>
    <property type="evidence" value="ECO:0007669"/>
    <property type="project" value="TreeGrafter"/>
</dbReference>
<sequence length="275" mass="31343">MKKIYYLGPTGSYSYLIAKKIFPDDELVSCESFFPIVNKILKDKDALGVLPIENSTTSDVFENVDYLFSKNFTIVEEAYFKINLYLVGLKNSSLEQIKEVYSHPKALAQSSKYIEKHHLTMCESKSTAHGKDIVLAGNDIKKAFIGSRDLARDPRLLILSENIGNARNNMTRFVVIKKFNKDEIEAKSNQKLTIIFKLLHKPGTLANLLTKLTELKVNLTKIESRPIPGSQWEYYFLVDLEINPEDIKTVEKIFTANTLMAKKIGVYEKGKIYES</sequence>
<evidence type="ECO:0000256" key="1">
    <source>
        <dbReference type="ARBA" id="ARBA00004741"/>
    </source>
</evidence>
<dbReference type="SUPFAM" id="SSF53850">
    <property type="entry name" value="Periplasmic binding protein-like II"/>
    <property type="match status" value="1"/>
</dbReference>
<dbReference type="InterPro" id="IPR018528">
    <property type="entry name" value="Preph_deHydtase_CS"/>
</dbReference>
<gene>
    <name evidence="8" type="primary">pheA</name>
    <name evidence="11" type="ORF">COV86_04380</name>
</gene>
<dbReference type="Pfam" id="PF01842">
    <property type="entry name" value="ACT"/>
    <property type="match status" value="1"/>
</dbReference>
<evidence type="ECO:0000313" key="12">
    <source>
        <dbReference type="Proteomes" id="UP000229570"/>
    </source>
</evidence>
<comment type="catalytic activity">
    <reaction evidence="7 8">
        <text>prephenate + H(+) = 3-phenylpyruvate + CO2 + H2O</text>
        <dbReference type="Rhea" id="RHEA:21648"/>
        <dbReference type="ChEBI" id="CHEBI:15377"/>
        <dbReference type="ChEBI" id="CHEBI:15378"/>
        <dbReference type="ChEBI" id="CHEBI:16526"/>
        <dbReference type="ChEBI" id="CHEBI:18005"/>
        <dbReference type="ChEBI" id="CHEBI:29934"/>
        <dbReference type="EC" id="4.2.1.51"/>
    </reaction>
</comment>
<accession>A0A2H0KLN8</accession>
<dbReference type="PROSITE" id="PS00858">
    <property type="entry name" value="PREPHENATE_DEHYDR_2"/>
    <property type="match status" value="1"/>
</dbReference>
<dbReference type="PROSITE" id="PS51171">
    <property type="entry name" value="PREPHENATE_DEHYDR_3"/>
    <property type="match status" value="1"/>
</dbReference>
<keyword evidence="6 8" id="KW-0456">Lyase</keyword>
<dbReference type="Proteomes" id="UP000229570">
    <property type="component" value="Unassembled WGS sequence"/>
</dbReference>
<proteinExistence type="predicted"/>
<evidence type="ECO:0000259" key="10">
    <source>
        <dbReference type="PROSITE" id="PS51671"/>
    </source>
</evidence>
<feature type="domain" description="Prephenate dehydratase" evidence="9">
    <location>
        <begin position="3"/>
        <end position="178"/>
    </location>
</feature>
<evidence type="ECO:0000256" key="8">
    <source>
        <dbReference type="RuleBase" id="RU361254"/>
    </source>
</evidence>
<dbReference type="InterPro" id="IPR002912">
    <property type="entry name" value="ACT_dom"/>
</dbReference>